<dbReference type="Gene3D" id="3.30.70.1430">
    <property type="entry name" value="Multidrug efflux transporter AcrB pore domain"/>
    <property type="match status" value="2"/>
</dbReference>
<dbReference type="Gene3D" id="1.20.1640.10">
    <property type="entry name" value="Multidrug efflux transporter AcrB transmembrane domain"/>
    <property type="match status" value="2"/>
</dbReference>
<evidence type="ECO:0000256" key="9">
    <source>
        <dbReference type="RuleBase" id="RU364070"/>
    </source>
</evidence>
<dbReference type="PANTHER" id="PTHR32063">
    <property type="match status" value="1"/>
</dbReference>
<evidence type="ECO:0000313" key="11">
    <source>
        <dbReference type="Proteomes" id="UP000664349"/>
    </source>
</evidence>
<feature type="transmembrane region" description="Helical" evidence="9">
    <location>
        <begin position="968"/>
        <end position="989"/>
    </location>
</feature>
<evidence type="ECO:0000256" key="8">
    <source>
        <dbReference type="ARBA" id="ARBA00023136"/>
    </source>
</evidence>
<dbReference type="InterPro" id="IPR004764">
    <property type="entry name" value="MdtF-like"/>
</dbReference>
<keyword evidence="7 9" id="KW-1133">Transmembrane helix</keyword>
<dbReference type="InterPro" id="IPR001036">
    <property type="entry name" value="Acrflvin-R"/>
</dbReference>
<feature type="transmembrane region" description="Helical" evidence="9">
    <location>
        <begin position="536"/>
        <end position="556"/>
    </location>
</feature>
<feature type="transmembrane region" description="Helical" evidence="9">
    <location>
        <begin position="872"/>
        <end position="890"/>
    </location>
</feature>
<evidence type="ECO:0000256" key="2">
    <source>
        <dbReference type="ARBA" id="ARBA00010942"/>
    </source>
</evidence>
<reference evidence="10 11" key="1">
    <citation type="submission" date="2021-03" db="EMBL/GenBank/DDBJ databases">
        <title>First Case of infection caused by Chromobacterium haemolyticum derived from water in China.</title>
        <authorList>
            <person name="Chen J."/>
            <person name="Liu C."/>
        </authorList>
    </citation>
    <scope>NUCLEOTIDE SEQUENCE [LARGE SCALE GENOMIC DNA]</scope>
    <source>
        <strain evidence="10 11">WJ-5</strain>
    </source>
</reference>
<evidence type="ECO:0000256" key="3">
    <source>
        <dbReference type="ARBA" id="ARBA00022448"/>
    </source>
</evidence>
<feature type="transmembrane region" description="Helical" evidence="9">
    <location>
        <begin position="923"/>
        <end position="948"/>
    </location>
</feature>
<comment type="similarity">
    <text evidence="2 9">Belongs to the resistance-nodulation-cell division (RND) (TC 2.A.6) family.</text>
</comment>
<feature type="transmembrane region" description="Helical" evidence="9">
    <location>
        <begin position="368"/>
        <end position="389"/>
    </location>
</feature>
<keyword evidence="4" id="KW-1003">Cell membrane</keyword>
<dbReference type="Gene3D" id="3.30.70.1440">
    <property type="entry name" value="Multidrug efflux transporter AcrB pore domain"/>
    <property type="match status" value="1"/>
</dbReference>
<keyword evidence="3 9" id="KW-0813">Transport</keyword>
<evidence type="ECO:0000256" key="7">
    <source>
        <dbReference type="ARBA" id="ARBA00022989"/>
    </source>
</evidence>
<dbReference type="InterPro" id="IPR027463">
    <property type="entry name" value="AcrB_DN_DC_subdom"/>
</dbReference>
<feature type="transmembrane region" description="Helical" evidence="9">
    <location>
        <begin position="1001"/>
        <end position="1027"/>
    </location>
</feature>
<comment type="caution">
    <text evidence="9">Lacks conserved residue(s) required for the propagation of feature annotation.</text>
</comment>
<accession>A0ABS3GGB2</accession>
<dbReference type="Proteomes" id="UP000664349">
    <property type="component" value="Unassembled WGS sequence"/>
</dbReference>
<feature type="transmembrane region" description="Helical" evidence="9">
    <location>
        <begin position="897"/>
        <end position="917"/>
    </location>
</feature>
<dbReference type="NCBIfam" id="TIGR00915">
    <property type="entry name" value="2A0602"/>
    <property type="match status" value="1"/>
</dbReference>
<dbReference type="RefSeq" id="WP_043589423.1">
    <property type="nucleotide sequence ID" value="NZ_AP019312.1"/>
</dbReference>
<dbReference type="SUPFAM" id="SSF82866">
    <property type="entry name" value="Multidrug efflux transporter AcrB transmembrane domain"/>
    <property type="match status" value="2"/>
</dbReference>
<dbReference type="Gene3D" id="3.30.2090.10">
    <property type="entry name" value="Multidrug efflux transporter AcrB TolC docking domain, DN and DC subdomains"/>
    <property type="match status" value="2"/>
</dbReference>
<evidence type="ECO:0000256" key="5">
    <source>
        <dbReference type="ARBA" id="ARBA00022519"/>
    </source>
</evidence>
<dbReference type="SUPFAM" id="SSF82693">
    <property type="entry name" value="Multidrug efflux transporter AcrB pore domain, PN1, PN2, PC1 and PC2 subdomains"/>
    <property type="match status" value="4"/>
</dbReference>
<proteinExistence type="inferred from homology"/>
<dbReference type="EMBL" id="JAFLRD010000001">
    <property type="protein sequence ID" value="MBO0414087.1"/>
    <property type="molecule type" value="Genomic_DNA"/>
</dbReference>
<evidence type="ECO:0000256" key="1">
    <source>
        <dbReference type="ARBA" id="ARBA00004429"/>
    </source>
</evidence>
<feature type="transmembrane region" description="Helical" evidence="9">
    <location>
        <begin position="436"/>
        <end position="460"/>
    </location>
</feature>
<protein>
    <recommendedName>
        <fullName evidence="9">Efflux pump membrane transporter</fullName>
    </recommendedName>
</protein>
<keyword evidence="6 9" id="KW-0812">Transmembrane</keyword>
<evidence type="ECO:0000313" key="10">
    <source>
        <dbReference type="EMBL" id="MBO0414087.1"/>
    </source>
</evidence>
<feature type="transmembrane region" description="Helical" evidence="9">
    <location>
        <begin position="342"/>
        <end position="361"/>
    </location>
</feature>
<dbReference type="PANTHER" id="PTHR32063:SF76">
    <property type="entry name" value="EFFLUX PUMP MEMBRANE TRANSPORTER"/>
    <property type="match status" value="1"/>
</dbReference>
<feature type="transmembrane region" description="Helical" evidence="9">
    <location>
        <begin position="472"/>
        <end position="499"/>
    </location>
</feature>
<sequence length="1048" mass="112361">MFSAFFIRRPIFASVISIVITLAGLAALKALPIEQYPEIVPPMISVSASYPGASAEVIANTVASPLEQAINGVDDMLYVQSTSSSSGKLSLSVTFKIGTDADQATINVNNRVQSVLSQLPEEVRRQGVNVTKKSSAFLQVISLFSPDKTYDTLFISNYALLNVVDELKRVPGVGDVINFAGQDYSMRVWLKPDRLAQLKLTPSDVAAAIREQNAQFAAGKVGAEPVKGKQDFTYTVTTQGRLSEPEEFENIILRSNSDGSAVRLKDVARVELGALSYDFTGTHNGRPTIPIGIFLAPGANQLATAQAVEQTMQKLAVSFPKGLNYAIPYDTTKFVEVSIKEVYSTLAEAMVLVFLVVFLFLQNWRATLIPCLAVPVSIIGTFAGMYAFGFTINTLTLFGLVLAIGIVVDDAIVVLENVERLMTQEKLSPLQASFKAMDEVSGALVAIVLVLCSVFIPVAFLGGIAGQMYKQFAITIAVSVSISGLVALTLTPALCALLLKEGHQHPARFFVWFNNWFDRLTQGYSRGVVFLIKRSAVGILLFAGLIAICVGLFRMIPSSLAPDEDQGYIIAAAFLPDGASMQRTSATMTKLDAMTSKNPAVKDVMSFAGFDILTGGNKTNAGVSFITLKPWDERKAPNLSSQAVVGDTFAKGMMGITDGIVLAFNPPPISGMSNTGGFEAYVQSRGGASSVELGEVTKKLVAAAAKRPELKGVQTTFSASVPQIYVKLDRAKAKSLGVPVNTVFDTMQSTFGALYVNDFNKFGRTFRVQLQSEADFRTRVEDLRNIYVRSQDGNMIPLTALVTIKQTTGPESLERFNIFPAAKLVGGPAPGFSSGEALNVLEAVAKETLPDGYTLAWTGSAFQEKSTSGSSAVVFGFGMIMVFLILAAQYERWSLPISVLMAVPFAMFGALMANWLRGLANDVYFQVALVTLIGLSAKNAILIVEFAVQQMEEEGLSVVDAAIAAAKLRFRPIVMTSLAFVLGCMPLAISSGAGSASRHSIGTGVVGGMLAATFIATFFIPMFFMLIMKFSKPKQPQPAAEAGDKADA</sequence>
<evidence type="ECO:0000256" key="4">
    <source>
        <dbReference type="ARBA" id="ARBA00022475"/>
    </source>
</evidence>
<gene>
    <name evidence="10" type="ORF">J1C50_01075</name>
</gene>
<dbReference type="Pfam" id="PF00873">
    <property type="entry name" value="ACR_tran"/>
    <property type="match status" value="1"/>
</dbReference>
<keyword evidence="11" id="KW-1185">Reference proteome</keyword>
<dbReference type="GeneID" id="58562222"/>
<keyword evidence="5 9" id="KW-0997">Cell inner membrane</keyword>
<dbReference type="NCBIfam" id="NF000282">
    <property type="entry name" value="RND_permease_1"/>
    <property type="match status" value="1"/>
</dbReference>
<keyword evidence="8 9" id="KW-0472">Membrane</keyword>
<comment type="caution">
    <text evidence="10">The sequence shown here is derived from an EMBL/GenBank/DDBJ whole genome shotgun (WGS) entry which is preliminary data.</text>
</comment>
<name>A0ABS3GGB2_9NEIS</name>
<evidence type="ECO:0000256" key="6">
    <source>
        <dbReference type="ARBA" id="ARBA00022692"/>
    </source>
</evidence>
<comment type="subcellular location">
    <subcellularLocation>
        <location evidence="1 9">Cell inner membrane</location>
        <topology evidence="1 9">Multi-pass membrane protein</topology>
    </subcellularLocation>
</comment>
<dbReference type="PRINTS" id="PR00702">
    <property type="entry name" value="ACRIFLAVINRP"/>
</dbReference>
<dbReference type="SUPFAM" id="SSF82714">
    <property type="entry name" value="Multidrug efflux transporter AcrB TolC docking domain, DN and DC subdomains"/>
    <property type="match status" value="2"/>
</dbReference>
<feature type="transmembrane region" description="Helical" evidence="9">
    <location>
        <begin position="395"/>
        <end position="415"/>
    </location>
</feature>
<dbReference type="Gene3D" id="3.30.70.1320">
    <property type="entry name" value="Multidrug efflux transporter AcrB pore domain like"/>
    <property type="match status" value="1"/>
</dbReference>
<organism evidence="10 11">
    <name type="scientific">Chromobacterium haemolyticum</name>
    <dbReference type="NCBI Taxonomy" id="394935"/>
    <lineage>
        <taxon>Bacteria</taxon>
        <taxon>Pseudomonadati</taxon>
        <taxon>Pseudomonadota</taxon>
        <taxon>Betaproteobacteria</taxon>
        <taxon>Neisseriales</taxon>
        <taxon>Chromobacteriaceae</taxon>
        <taxon>Chromobacterium</taxon>
    </lineage>
</organism>